<evidence type="ECO:0000313" key="1">
    <source>
        <dbReference type="EMBL" id="XAN09012.1"/>
    </source>
</evidence>
<dbReference type="RefSeq" id="WP_425310446.1">
    <property type="nucleotide sequence ID" value="NZ_CP154795.1"/>
</dbReference>
<evidence type="ECO:0000313" key="2">
    <source>
        <dbReference type="Proteomes" id="UP001442841"/>
    </source>
</evidence>
<accession>A0ABZ3FUG2</accession>
<keyword evidence="2" id="KW-1185">Reference proteome</keyword>
<organism evidence="1 2">
    <name type="scientific">Ammonicoccus fulvus</name>
    <dbReference type="NCBI Taxonomy" id="3138240"/>
    <lineage>
        <taxon>Bacteria</taxon>
        <taxon>Bacillati</taxon>
        <taxon>Actinomycetota</taxon>
        <taxon>Actinomycetes</taxon>
        <taxon>Propionibacteriales</taxon>
        <taxon>Propionibacteriaceae</taxon>
        <taxon>Ammonicoccus</taxon>
    </lineage>
</organism>
<dbReference type="Proteomes" id="UP001442841">
    <property type="component" value="Chromosome"/>
</dbReference>
<sequence length="305" mass="33118">MTFSNETAFGGLAIEPFNDTFPFDPTKTMPRIAVEYDDDPEEWTKKFRALLELPVAAHLRGLSVGAWGAPYENDSTDIALAVAAAAPRLPNLNTLVFGDLSMEEAEVSWIENSELGPMVNAYPNLTALLVRGGNHLGLTGLRLPQLSTLVVQTGGLDSSVVQQLLDAELPSLTHLELYTGAEDYGATVTMADLAPIISGHAFPKLTYLGLKNSELQDDIAIAMCESPLLDRLQVLDLSLGILTDAGGKALLNEPRVRNLGFLNLEHHWMTDAVAVRFRDLGISVDLSDPMHGMDVDDFRYVAIGE</sequence>
<dbReference type="Gene3D" id="3.80.10.10">
    <property type="entry name" value="Ribonuclease Inhibitor"/>
    <property type="match status" value="1"/>
</dbReference>
<proteinExistence type="predicted"/>
<name>A0ABZ3FUG2_9ACTN</name>
<dbReference type="InterPro" id="IPR047722">
    <property type="entry name" value="STM4015-like"/>
</dbReference>
<dbReference type="InterPro" id="IPR032675">
    <property type="entry name" value="LRR_dom_sf"/>
</dbReference>
<dbReference type="EMBL" id="CP154795">
    <property type="protein sequence ID" value="XAN09012.1"/>
    <property type="molecule type" value="Genomic_DNA"/>
</dbReference>
<gene>
    <name evidence="1" type="ORF">AADG42_17405</name>
</gene>
<dbReference type="SUPFAM" id="SSF52047">
    <property type="entry name" value="RNI-like"/>
    <property type="match status" value="1"/>
</dbReference>
<dbReference type="NCBIfam" id="NF038076">
    <property type="entry name" value="fam_STM4015"/>
    <property type="match status" value="1"/>
</dbReference>
<reference evidence="1 2" key="1">
    <citation type="submission" date="2024-04" db="EMBL/GenBank/DDBJ databases">
        <title>Isolation of an actinomycete strain from pig manure.</title>
        <authorList>
            <person name="Gong T."/>
            <person name="Yu Z."/>
            <person name="An M."/>
            <person name="Wei C."/>
            <person name="Yang W."/>
            <person name="Liu L."/>
        </authorList>
    </citation>
    <scope>NUCLEOTIDE SEQUENCE [LARGE SCALE GENOMIC DNA]</scope>
    <source>
        <strain evidence="1 2">ZF39</strain>
    </source>
</reference>
<protein>
    <submittedName>
        <fullName evidence="1">STM4015 family protein</fullName>
    </submittedName>
</protein>